<dbReference type="GO" id="GO:0000160">
    <property type="term" value="P:phosphorelay signal transduction system"/>
    <property type="evidence" value="ECO:0007669"/>
    <property type="project" value="UniProtKB-KW"/>
</dbReference>
<dbReference type="AlphaFoldDB" id="A0A4Y3PQG8"/>
<dbReference type="InterPro" id="IPR036890">
    <property type="entry name" value="HATPase_C_sf"/>
</dbReference>
<proteinExistence type="predicted"/>
<evidence type="ECO:0000256" key="5">
    <source>
        <dbReference type="ARBA" id="ARBA00023012"/>
    </source>
</evidence>
<keyword evidence="5" id="KW-0902">Two-component regulatory system</keyword>
<evidence type="ECO:0000256" key="2">
    <source>
        <dbReference type="ARBA" id="ARBA00022741"/>
    </source>
</evidence>
<organism evidence="8 9">
    <name type="scientific">Brevibacillus parabrevis</name>
    <dbReference type="NCBI Taxonomy" id="54914"/>
    <lineage>
        <taxon>Bacteria</taxon>
        <taxon>Bacillati</taxon>
        <taxon>Bacillota</taxon>
        <taxon>Bacilli</taxon>
        <taxon>Bacillales</taxon>
        <taxon>Paenibacillaceae</taxon>
        <taxon>Brevibacillus</taxon>
    </lineage>
</organism>
<dbReference type="InterPro" id="IPR005467">
    <property type="entry name" value="His_kinase_dom"/>
</dbReference>
<feature type="transmembrane region" description="Helical" evidence="6">
    <location>
        <begin position="202"/>
        <end position="222"/>
    </location>
</feature>
<dbReference type="PROSITE" id="PS50109">
    <property type="entry name" value="HIS_KIN"/>
    <property type="match status" value="1"/>
</dbReference>
<dbReference type="GO" id="GO:0005524">
    <property type="term" value="F:ATP binding"/>
    <property type="evidence" value="ECO:0007669"/>
    <property type="project" value="UniProtKB-KW"/>
</dbReference>
<accession>A0A4Y3PQG8</accession>
<evidence type="ECO:0000256" key="6">
    <source>
        <dbReference type="SAM" id="Phobius"/>
    </source>
</evidence>
<dbReference type="GO" id="GO:0016301">
    <property type="term" value="F:kinase activity"/>
    <property type="evidence" value="ECO:0007669"/>
    <property type="project" value="UniProtKB-KW"/>
</dbReference>
<comment type="caution">
    <text evidence="8">The sequence shown here is derived from an EMBL/GenBank/DDBJ whole genome shotgun (WGS) entry which is preliminary data.</text>
</comment>
<evidence type="ECO:0000256" key="4">
    <source>
        <dbReference type="ARBA" id="ARBA00022840"/>
    </source>
</evidence>
<feature type="transmembrane region" description="Helical" evidence="6">
    <location>
        <begin position="92"/>
        <end position="112"/>
    </location>
</feature>
<feature type="domain" description="Histidine kinase" evidence="7">
    <location>
        <begin position="343"/>
        <end position="447"/>
    </location>
</feature>
<dbReference type="PANTHER" id="PTHR40448:SF1">
    <property type="entry name" value="TWO-COMPONENT SENSOR HISTIDINE KINASE"/>
    <property type="match status" value="1"/>
</dbReference>
<keyword evidence="3" id="KW-0418">Kinase</keyword>
<keyword evidence="1" id="KW-0808">Transferase</keyword>
<feature type="transmembrane region" description="Helical" evidence="6">
    <location>
        <begin position="161"/>
        <end position="182"/>
    </location>
</feature>
<dbReference type="EMBL" id="BJMH01000034">
    <property type="protein sequence ID" value="GEB35155.1"/>
    <property type="molecule type" value="Genomic_DNA"/>
</dbReference>
<dbReference type="STRING" id="54914.AV540_16860"/>
<keyword evidence="6" id="KW-1133">Transmembrane helix</keyword>
<keyword evidence="6" id="KW-0472">Membrane</keyword>
<keyword evidence="6" id="KW-0812">Transmembrane</keyword>
<evidence type="ECO:0000313" key="9">
    <source>
        <dbReference type="Proteomes" id="UP000316882"/>
    </source>
</evidence>
<feature type="transmembrane region" description="Helical" evidence="6">
    <location>
        <begin position="62"/>
        <end position="80"/>
    </location>
</feature>
<dbReference type="RefSeq" id="WP_122966110.1">
    <property type="nucleotide sequence ID" value="NZ_BJMH01000034.1"/>
</dbReference>
<dbReference type="PANTHER" id="PTHR40448">
    <property type="entry name" value="TWO-COMPONENT SENSOR HISTIDINE KINASE"/>
    <property type="match status" value="1"/>
</dbReference>
<name>A0A4Y3PQG8_BREPA</name>
<reference evidence="8 9" key="1">
    <citation type="submission" date="2019-06" db="EMBL/GenBank/DDBJ databases">
        <title>Whole genome shotgun sequence of Brevibacillus parabrevis NBRC 12334.</title>
        <authorList>
            <person name="Hosoyama A."/>
            <person name="Uohara A."/>
            <person name="Ohji S."/>
            <person name="Ichikawa N."/>
        </authorList>
    </citation>
    <scope>NUCLEOTIDE SEQUENCE [LARGE SCALE GENOMIC DNA]</scope>
    <source>
        <strain evidence="8 9">NBRC 12334</strain>
    </source>
</reference>
<dbReference type="SUPFAM" id="SSF55874">
    <property type="entry name" value="ATPase domain of HSP90 chaperone/DNA topoisomerase II/histidine kinase"/>
    <property type="match status" value="1"/>
</dbReference>
<feature type="transmembrane region" description="Helical" evidence="6">
    <location>
        <begin position="124"/>
        <end position="141"/>
    </location>
</feature>
<dbReference type="Pfam" id="PF02518">
    <property type="entry name" value="HATPase_c"/>
    <property type="match status" value="1"/>
</dbReference>
<evidence type="ECO:0000313" key="8">
    <source>
        <dbReference type="EMBL" id="GEB35155.1"/>
    </source>
</evidence>
<dbReference type="SMART" id="SM00387">
    <property type="entry name" value="HATPase_c"/>
    <property type="match status" value="1"/>
</dbReference>
<feature type="transmembrane region" description="Helical" evidence="6">
    <location>
        <begin position="12"/>
        <end position="30"/>
    </location>
</feature>
<dbReference type="Proteomes" id="UP000316882">
    <property type="component" value="Unassembled WGS sequence"/>
</dbReference>
<evidence type="ECO:0000256" key="1">
    <source>
        <dbReference type="ARBA" id="ARBA00022679"/>
    </source>
</evidence>
<feature type="transmembrane region" description="Helical" evidence="6">
    <location>
        <begin position="37"/>
        <end position="56"/>
    </location>
</feature>
<keyword evidence="9" id="KW-1185">Reference proteome</keyword>
<evidence type="ECO:0000256" key="3">
    <source>
        <dbReference type="ARBA" id="ARBA00022777"/>
    </source>
</evidence>
<dbReference type="Gene3D" id="3.30.565.10">
    <property type="entry name" value="Histidine kinase-like ATPase, C-terminal domain"/>
    <property type="match status" value="1"/>
</dbReference>
<keyword evidence="2" id="KW-0547">Nucleotide-binding</keyword>
<gene>
    <name evidence="8" type="ORF">BPA01_47350</name>
</gene>
<evidence type="ECO:0000259" key="7">
    <source>
        <dbReference type="PROSITE" id="PS50109"/>
    </source>
</evidence>
<dbReference type="InterPro" id="IPR003594">
    <property type="entry name" value="HATPase_dom"/>
</dbReference>
<sequence length="447" mass="51476">MDFLLRFLLVDLPEAFLLLTISLAFFNLSVFEKKKQAILFSLLFAVTGELLALLEVPYQPKVILMFLTATLLFLTIYRFNTLKAVFMGTVDLGVMILTESIILAIFNSQQYFLEEILSTTMLTVFARIFYLGMFLTIAVVLRVNKFDIHQLFRQNRLNRYLLLLILLGSIEFLLILFMNTSFFLRENNSSLFAIYTPQFQMFIQLAILALFIVIVVLFRIYLNLTINRVEEETGTPYLNSIHDLFTAVRSMKHDSLNHYTAINGFLKKDLHSYAKEYVEQLLKETVLIERSADSSVQVLEQIKNPAVASLLQSKMVVCLVERISLTLEIKEITQFSQYKTYDLVKILGNLLDNAIRATSYELEENRYILFEWGQTEDEHYLYIENSGPTIPENQLQEIFQVGYTTKKNGEGGLGLAIVKNVAERYNGKIKVSSVDGITSFRITFANR</sequence>
<keyword evidence="4" id="KW-0067">ATP-binding</keyword>
<dbReference type="GO" id="GO:0042802">
    <property type="term" value="F:identical protein binding"/>
    <property type="evidence" value="ECO:0007669"/>
    <property type="project" value="TreeGrafter"/>
</dbReference>
<protein>
    <recommendedName>
        <fullName evidence="7">Histidine kinase domain-containing protein</fullName>
    </recommendedName>
</protein>